<name>A0A9P3GRL2_9APHY</name>
<dbReference type="Proteomes" id="UP000703269">
    <property type="component" value="Unassembled WGS sequence"/>
</dbReference>
<protein>
    <submittedName>
        <fullName evidence="1">Uncharacterized protein</fullName>
    </submittedName>
</protein>
<evidence type="ECO:0000313" key="1">
    <source>
        <dbReference type="EMBL" id="GJE99074.1"/>
    </source>
</evidence>
<reference evidence="1 2" key="1">
    <citation type="submission" date="2021-08" db="EMBL/GenBank/DDBJ databases">
        <title>Draft Genome Sequence of Phanerochaete sordida strain YK-624.</title>
        <authorList>
            <person name="Mori T."/>
            <person name="Dohra H."/>
            <person name="Suzuki T."/>
            <person name="Kawagishi H."/>
            <person name="Hirai H."/>
        </authorList>
    </citation>
    <scope>NUCLEOTIDE SEQUENCE [LARGE SCALE GENOMIC DNA]</scope>
    <source>
        <strain evidence="1 2">YK-624</strain>
    </source>
</reference>
<comment type="caution">
    <text evidence="1">The sequence shown here is derived from an EMBL/GenBank/DDBJ whole genome shotgun (WGS) entry which is preliminary data.</text>
</comment>
<dbReference type="AlphaFoldDB" id="A0A9P3GRL2"/>
<keyword evidence="2" id="KW-1185">Reference proteome</keyword>
<evidence type="ECO:0000313" key="2">
    <source>
        <dbReference type="Proteomes" id="UP000703269"/>
    </source>
</evidence>
<sequence>MKQQTAWLQACLRFQLSSIQRIPVAVATRPEPSRSGTGLTECPRLFAGARASISSRRTEPLFEQRTAHLRAPRRASRRWRISLASSRA</sequence>
<organism evidence="1 2">
    <name type="scientific">Phanerochaete sordida</name>
    <dbReference type="NCBI Taxonomy" id="48140"/>
    <lineage>
        <taxon>Eukaryota</taxon>
        <taxon>Fungi</taxon>
        <taxon>Dikarya</taxon>
        <taxon>Basidiomycota</taxon>
        <taxon>Agaricomycotina</taxon>
        <taxon>Agaricomycetes</taxon>
        <taxon>Polyporales</taxon>
        <taxon>Phanerochaetaceae</taxon>
        <taxon>Phanerochaete</taxon>
    </lineage>
</organism>
<gene>
    <name evidence="1" type="ORF">PsYK624_153150</name>
</gene>
<accession>A0A9P3GRL2</accession>
<dbReference type="EMBL" id="BPQB01000100">
    <property type="protein sequence ID" value="GJE99074.1"/>
    <property type="molecule type" value="Genomic_DNA"/>
</dbReference>
<proteinExistence type="predicted"/>